<evidence type="ECO:0000259" key="1">
    <source>
        <dbReference type="Pfam" id="PF08937"/>
    </source>
</evidence>
<accession>A0A5D4RYC6</accession>
<name>A0A5D4RYC6_9BACI</name>
<sequence length="193" mass="22599">MTYRNGTYVAFNGMGTTNPTESDRKYYALLQKWGNEKSIDFKFNDSHKKTYSVYDTSSNETLKARLRERMRSSKNFLLVLSQNPQERGMLGWEIKEAVNTYKLPFIVCYTGPYERLNDPFAKKHFWTQALTECIATKELKAIHIPFKKSVIGDAISQFSIHKNNLNTPFHTYSASAYEVFEERDRKDIWSFLD</sequence>
<comment type="caution">
    <text evidence="2">The sequence shown here is derived from an EMBL/GenBank/DDBJ whole genome shotgun (WGS) entry which is preliminary data.</text>
</comment>
<feature type="domain" description="Thoeris protein ThsB TIR-like" evidence="1">
    <location>
        <begin position="8"/>
        <end position="109"/>
    </location>
</feature>
<gene>
    <name evidence="2" type="ORF">FZC83_02125</name>
</gene>
<dbReference type="Gene3D" id="3.40.50.11200">
    <property type="match status" value="1"/>
</dbReference>
<evidence type="ECO:0000313" key="2">
    <source>
        <dbReference type="EMBL" id="TYS56393.1"/>
    </source>
</evidence>
<dbReference type="InterPro" id="IPR015032">
    <property type="entry name" value="ThsB__TIR-like_domain"/>
</dbReference>
<proteinExistence type="predicted"/>
<dbReference type="Pfam" id="PF08937">
    <property type="entry name" value="ThsB_TIR"/>
    <property type="match status" value="1"/>
</dbReference>
<protein>
    <recommendedName>
        <fullName evidence="1">Thoeris protein ThsB TIR-like domain-containing protein</fullName>
    </recommendedName>
</protein>
<reference evidence="2 3" key="1">
    <citation type="submission" date="2019-08" db="EMBL/GenBank/DDBJ databases">
        <title>Bacillus genomes from the desert of Cuatro Cienegas, Coahuila.</title>
        <authorList>
            <person name="Olmedo-Alvarez G."/>
        </authorList>
    </citation>
    <scope>NUCLEOTIDE SEQUENCE [LARGE SCALE GENOMIC DNA]</scope>
    <source>
        <strain evidence="2 3">CH108_3D</strain>
    </source>
</reference>
<dbReference type="AlphaFoldDB" id="A0A5D4RYC6"/>
<evidence type="ECO:0000313" key="3">
    <source>
        <dbReference type="Proteomes" id="UP000322997"/>
    </source>
</evidence>
<dbReference type="EMBL" id="VTEQ01000001">
    <property type="protein sequence ID" value="TYS56393.1"/>
    <property type="molecule type" value="Genomic_DNA"/>
</dbReference>
<dbReference type="RefSeq" id="WP_148984427.1">
    <property type="nucleotide sequence ID" value="NZ_JBNILK010000001.1"/>
</dbReference>
<organism evidence="2 3">
    <name type="scientific">Rossellomorea marisflavi</name>
    <dbReference type="NCBI Taxonomy" id="189381"/>
    <lineage>
        <taxon>Bacteria</taxon>
        <taxon>Bacillati</taxon>
        <taxon>Bacillota</taxon>
        <taxon>Bacilli</taxon>
        <taxon>Bacillales</taxon>
        <taxon>Bacillaceae</taxon>
        <taxon>Rossellomorea</taxon>
    </lineage>
</organism>
<dbReference type="Proteomes" id="UP000322997">
    <property type="component" value="Unassembled WGS sequence"/>
</dbReference>